<dbReference type="OrthoDB" id="7739434at2"/>
<dbReference type="AlphaFoldDB" id="A0A0B2C1H9"/>
<dbReference type="SUPFAM" id="SSF56784">
    <property type="entry name" value="HAD-like"/>
    <property type="match status" value="1"/>
</dbReference>
<evidence type="ECO:0000313" key="1">
    <source>
        <dbReference type="EMBL" id="KHL25811.1"/>
    </source>
</evidence>
<accession>A0A0B2C1H9</accession>
<dbReference type="RefSeq" id="WP_039094511.1">
    <property type="nucleotide sequence ID" value="NZ_JTDN01000001.1"/>
</dbReference>
<dbReference type="EMBL" id="JTDN01000001">
    <property type="protein sequence ID" value="KHL25811.1"/>
    <property type="molecule type" value="Genomic_DNA"/>
</dbReference>
<dbReference type="Gene3D" id="1.20.1440.100">
    <property type="entry name" value="SG protein - dephosphorylation function"/>
    <property type="match status" value="1"/>
</dbReference>
<evidence type="ECO:0000313" key="2">
    <source>
        <dbReference type="Proteomes" id="UP000030988"/>
    </source>
</evidence>
<proteinExistence type="predicted"/>
<dbReference type="STRING" id="1572751.PK98_04165"/>
<dbReference type="Pfam" id="PF12710">
    <property type="entry name" value="HAD"/>
    <property type="match status" value="1"/>
</dbReference>
<name>A0A0B2C1H9_9SPHN</name>
<gene>
    <name evidence="1" type="ORF">PK98_04165</name>
</gene>
<reference evidence="1 2" key="1">
    <citation type="submission" date="2014-11" db="EMBL/GenBank/DDBJ databases">
        <title>Draft genome sequence of Kirrobacter mercurialis.</title>
        <authorList>
            <person name="Coil D.A."/>
            <person name="Eisen J.A."/>
        </authorList>
    </citation>
    <scope>NUCLEOTIDE SEQUENCE [LARGE SCALE GENOMIC DNA]</scope>
    <source>
        <strain evidence="1 2">Coronado</strain>
    </source>
</reference>
<dbReference type="InterPro" id="IPR023214">
    <property type="entry name" value="HAD_sf"/>
</dbReference>
<sequence>MKLTIYDLDGTLLARATFTPFLLFAAAQLAPWRLVFAPVWLLLMAAYKAGLVRRTALKHAGMRLLVGRPAPARLDQVAAAFAVIRIADLAPGARAALDRDRQEGRTVVIATAAYAFYARHIAAGLRIEHLVASEWQGQGSDQPNCYGPEKLARVEEWLTAQGYAGAHIRFYSDSFADGPLLDRADEAVFVTRNPRKAAQARARGWQVVDFSR</sequence>
<organism evidence="1 2">
    <name type="scientific">Croceibacterium mercuriale</name>
    <dbReference type="NCBI Taxonomy" id="1572751"/>
    <lineage>
        <taxon>Bacteria</taxon>
        <taxon>Pseudomonadati</taxon>
        <taxon>Pseudomonadota</taxon>
        <taxon>Alphaproteobacteria</taxon>
        <taxon>Sphingomonadales</taxon>
        <taxon>Erythrobacteraceae</taxon>
        <taxon>Croceibacterium</taxon>
    </lineage>
</organism>
<evidence type="ECO:0008006" key="3">
    <source>
        <dbReference type="Google" id="ProtNLM"/>
    </source>
</evidence>
<dbReference type="NCBIfam" id="TIGR01488">
    <property type="entry name" value="HAD-SF-IB"/>
    <property type="match status" value="1"/>
</dbReference>
<protein>
    <recommendedName>
        <fullName evidence="3">Haloacid dehalogenase</fullName>
    </recommendedName>
</protein>
<dbReference type="Gene3D" id="3.40.50.1000">
    <property type="entry name" value="HAD superfamily/HAD-like"/>
    <property type="match status" value="1"/>
</dbReference>
<keyword evidence="2" id="KW-1185">Reference proteome</keyword>
<comment type="caution">
    <text evidence="1">The sequence shown here is derived from an EMBL/GenBank/DDBJ whole genome shotgun (WGS) entry which is preliminary data.</text>
</comment>
<dbReference type="Proteomes" id="UP000030988">
    <property type="component" value="Unassembled WGS sequence"/>
</dbReference>
<dbReference type="InterPro" id="IPR036412">
    <property type="entry name" value="HAD-like_sf"/>
</dbReference>